<dbReference type="PROSITE" id="PS50125">
    <property type="entry name" value="GUANYLATE_CYCLASE_2"/>
    <property type="match status" value="1"/>
</dbReference>
<dbReference type="Pfam" id="PF00111">
    <property type="entry name" value="Fer2"/>
    <property type="match status" value="1"/>
</dbReference>
<evidence type="ECO:0000256" key="2">
    <source>
        <dbReference type="ARBA" id="ARBA00022475"/>
    </source>
</evidence>
<comment type="caution">
    <text evidence="6">The sequence shown here is derived from an EMBL/GenBank/DDBJ whole genome shotgun (WGS) entry which is preliminary data.</text>
</comment>
<keyword evidence="2" id="KW-1003">Cell membrane</keyword>
<dbReference type="Gene3D" id="3.30.70.1230">
    <property type="entry name" value="Nucleotide cyclase"/>
    <property type="match status" value="1"/>
</dbReference>
<protein>
    <submittedName>
        <fullName evidence="6">Adenylate/guanylate cyclase domain-containing protein</fullName>
    </submittedName>
</protein>
<dbReference type="RefSeq" id="WP_254154060.1">
    <property type="nucleotide sequence ID" value="NZ_JAHESD010000025.1"/>
</dbReference>
<dbReference type="Pfam" id="PF00211">
    <property type="entry name" value="Guanylate_cyc"/>
    <property type="match status" value="1"/>
</dbReference>
<dbReference type="CDD" id="cd07302">
    <property type="entry name" value="CHD"/>
    <property type="match status" value="1"/>
</dbReference>
<evidence type="ECO:0000256" key="1">
    <source>
        <dbReference type="ARBA" id="ARBA00004651"/>
    </source>
</evidence>
<evidence type="ECO:0000256" key="3">
    <source>
        <dbReference type="ARBA" id="ARBA00023136"/>
    </source>
</evidence>
<feature type="domain" description="Guanylate cyclase" evidence="4">
    <location>
        <begin position="141"/>
        <end position="274"/>
    </location>
</feature>
<dbReference type="InterPro" id="IPR001041">
    <property type="entry name" value="2Fe-2S_ferredoxin-type"/>
</dbReference>
<dbReference type="InterPro" id="IPR050697">
    <property type="entry name" value="Adenylyl/Guanylyl_Cyclase_3/4"/>
</dbReference>
<dbReference type="InterPro" id="IPR001054">
    <property type="entry name" value="A/G_cyclase"/>
</dbReference>
<dbReference type="SUPFAM" id="SSF54292">
    <property type="entry name" value="2Fe-2S ferredoxin-like"/>
    <property type="match status" value="1"/>
</dbReference>
<gene>
    <name evidence="6" type="ORF">KK060_12470</name>
</gene>
<keyword evidence="3" id="KW-0472">Membrane</keyword>
<name>A0ABS5VT94_9BACT</name>
<proteinExistence type="predicted"/>
<dbReference type="InterPro" id="IPR029787">
    <property type="entry name" value="Nucleotide_cyclase"/>
</dbReference>
<dbReference type="CDD" id="cd00207">
    <property type="entry name" value="fer2"/>
    <property type="match status" value="1"/>
</dbReference>
<sequence>MNDEGFSRIGMSAANFKSAMHNVEFEGDEVVTIQTGESLLEASLRAGIQHLHVCGGKGKCSTCRVLILEGHSNLSAPNNKEKQLNKKLSFLPDIRLACQTTVQVGTVKLKRIIRDDSDIGYYVGKDAVQTPQQIGEELEMVLLFFDIRNFTTFSEAHFPFDVIHVIRKLFSVFQTILESHGGKIIELMGDGFYAVFQCESDIHAAVRDAVQAGLSILEKLNSLNESYFKPHFMHIIQAGIGVHVGKVISGEIELNSISHRFVMGSPVNIASRLQNATKELNNSFIISSEVHNHLPASMQSNRSAFVNLKGVNGDVRVFLMGTPYNP</sequence>
<dbReference type="EMBL" id="JAHESD010000025">
    <property type="protein sequence ID" value="MBT1704099.1"/>
    <property type="molecule type" value="Genomic_DNA"/>
</dbReference>
<dbReference type="PANTHER" id="PTHR43081">
    <property type="entry name" value="ADENYLATE CYCLASE, TERMINAL-DIFFERENTIATION SPECIFIC-RELATED"/>
    <property type="match status" value="1"/>
</dbReference>
<evidence type="ECO:0000259" key="5">
    <source>
        <dbReference type="PROSITE" id="PS51085"/>
    </source>
</evidence>
<dbReference type="InterPro" id="IPR012675">
    <property type="entry name" value="Beta-grasp_dom_sf"/>
</dbReference>
<evidence type="ECO:0000313" key="7">
    <source>
        <dbReference type="Proteomes" id="UP000772618"/>
    </source>
</evidence>
<dbReference type="InterPro" id="IPR036010">
    <property type="entry name" value="2Fe-2S_ferredoxin-like_sf"/>
</dbReference>
<accession>A0ABS5VT94</accession>
<evidence type="ECO:0000313" key="6">
    <source>
        <dbReference type="EMBL" id="MBT1704099.1"/>
    </source>
</evidence>
<dbReference type="SMART" id="SM00044">
    <property type="entry name" value="CYCc"/>
    <property type="match status" value="1"/>
</dbReference>
<evidence type="ECO:0000259" key="4">
    <source>
        <dbReference type="PROSITE" id="PS50125"/>
    </source>
</evidence>
<dbReference type="Gene3D" id="3.10.20.30">
    <property type="match status" value="1"/>
</dbReference>
<feature type="domain" description="2Fe-2S ferredoxin-type" evidence="5">
    <location>
        <begin position="21"/>
        <end position="115"/>
    </location>
</feature>
<dbReference type="SUPFAM" id="SSF55073">
    <property type="entry name" value="Nucleotide cyclase"/>
    <property type="match status" value="1"/>
</dbReference>
<dbReference type="Proteomes" id="UP000772618">
    <property type="component" value="Unassembled WGS sequence"/>
</dbReference>
<keyword evidence="7" id="KW-1185">Reference proteome</keyword>
<dbReference type="PANTHER" id="PTHR43081:SF17">
    <property type="entry name" value="BLL5647 PROTEIN"/>
    <property type="match status" value="1"/>
</dbReference>
<dbReference type="PROSITE" id="PS51085">
    <property type="entry name" value="2FE2S_FER_2"/>
    <property type="match status" value="1"/>
</dbReference>
<reference evidence="6 7" key="1">
    <citation type="submission" date="2021-05" db="EMBL/GenBank/DDBJ databases">
        <title>A Polyphasic approach of four new species of the genus Ohtaekwangia: Ohtaekwangia histidinii sp. nov., Ohtaekwangia cretensis sp. nov., Ohtaekwangia indiensis sp. nov., Ohtaekwangia reichenbachii sp. nov. from diverse environment.</title>
        <authorList>
            <person name="Octaviana S."/>
        </authorList>
    </citation>
    <scope>NUCLEOTIDE SEQUENCE [LARGE SCALE GENOMIC DNA]</scope>
    <source>
        <strain evidence="6 7">PWU20</strain>
    </source>
</reference>
<organism evidence="6 7">
    <name type="scientific">Chryseosolibacter indicus</name>
    <dbReference type="NCBI Taxonomy" id="2782351"/>
    <lineage>
        <taxon>Bacteria</taxon>
        <taxon>Pseudomonadati</taxon>
        <taxon>Bacteroidota</taxon>
        <taxon>Cytophagia</taxon>
        <taxon>Cytophagales</taxon>
        <taxon>Chryseotaleaceae</taxon>
        <taxon>Chryseosolibacter</taxon>
    </lineage>
</organism>
<comment type="subcellular location">
    <subcellularLocation>
        <location evidence="1">Cell membrane</location>
        <topology evidence="1">Multi-pass membrane protein</topology>
    </subcellularLocation>
</comment>